<keyword evidence="2" id="KW-0902">Two-component regulatory system</keyword>
<dbReference type="EMBL" id="UOFQ01000055">
    <property type="protein sequence ID" value="VAW86993.1"/>
    <property type="molecule type" value="Genomic_DNA"/>
</dbReference>
<keyword evidence="1" id="KW-0597">Phosphoprotein</keyword>
<organism evidence="4">
    <name type="scientific">hydrothermal vent metagenome</name>
    <dbReference type="NCBI Taxonomy" id="652676"/>
    <lineage>
        <taxon>unclassified sequences</taxon>
        <taxon>metagenomes</taxon>
        <taxon>ecological metagenomes</taxon>
    </lineage>
</organism>
<dbReference type="AlphaFoldDB" id="A0A3B0ZFL7"/>
<dbReference type="SUPFAM" id="SSF47384">
    <property type="entry name" value="Homodimeric domain of signal transducing histidine kinase"/>
    <property type="match status" value="1"/>
</dbReference>
<gene>
    <name evidence="4" type="ORF">MNBD_GAMMA17-1533</name>
</gene>
<accession>A0A3B0ZFL7</accession>
<dbReference type="InterPro" id="IPR003661">
    <property type="entry name" value="HisK_dim/P_dom"/>
</dbReference>
<dbReference type="SMART" id="SM00388">
    <property type="entry name" value="HisKA"/>
    <property type="match status" value="1"/>
</dbReference>
<dbReference type="Gene3D" id="1.10.287.130">
    <property type="match status" value="1"/>
</dbReference>
<dbReference type="GO" id="GO:0000155">
    <property type="term" value="F:phosphorelay sensor kinase activity"/>
    <property type="evidence" value="ECO:0007669"/>
    <property type="project" value="InterPro"/>
</dbReference>
<protein>
    <recommendedName>
        <fullName evidence="3">Signal transduction histidine kinase dimerisation/phosphoacceptor domain-containing protein</fullName>
    </recommendedName>
</protein>
<dbReference type="InterPro" id="IPR036097">
    <property type="entry name" value="HisK_dim/P_sf"/>
</dbReference>
<name>A0A3B0ZFL7_9ZZZZ</name>
<evidence type="ECO:0000256" key="1">
    <source>
        <dbReference type="ARBA" id="ARBA00022553"/>
    </source>
</evidence>
<evidence type="ECO:0000256" key="2">
    <source>
        <dbReference type="ARBA" id="ARBA00023012"/>
    </source>
</evidence>
<evidence type="ECO:0000259" key="3">
    <source>
        <dbReference type="SMART" id="SM00388"/>
    </source>
</evidence>
<evidence type="ECO:0000313" key="4">
    <source>
        <dbReference type="EMBL" id="VAW86993.1"/>
    </source>
</evidence>
<proteinExistence type="predicted"/>
<reference evidence="4" key="1">
    <citation type="submission" date="2018-06" db="EMBL/GenBank/DDBJ databases">
        <authorList>
            <person name="Zhirakovskaya E."/>
        </authorList>
    </citation>
    <scope>NUCLEOTIDE SEQUENCE</scope>
</reference>
<dbReference type="PANTHER" id="PTHR45339">
    <property type="entry name" value="HYBRID SIGNAL TRANSDUCTION HISTIDINE KINASE J"/>
    <property type="match status" value="1"/>
</dbReference>
<dbReference type="CDD" id="cd00082">
    <property type="entry name" value="HisKA"/>
    <property type="match status" value="1"/>
</dbReference>
<dbReference type="Pfam" id="PF00512">
    <property type="entry name" value="HisKA"/>
    <property type="match status" value="1"/>
</dbReference>
<sequence length="94" mass="10763">MTELADNEVELKSAMAKSEAATRAKTEFLASMSYEIRTPMNGVWEMTETLSGSKLNTEQREIVDIINDILDVTKIEACKLKLEPMHQQYLRRQV</sequence>
<feature type="domain" description="Signal transduction histidine kinase dimerisation/phosphoacceptor" evidence="3">
    <location>
        <begin position="24"/>
        <end position="78"/>
    </location>
</feature>
<dbReference type="PANTHER" id="PTHR45339:SF1">
    <property type="entry name" value="HYBRID SIGNAL TRANSDUCTION HISTIDINE KINASE J"/>
    <property type="match status" value="1"/>
</dbReference>